<dbReference type="AlphaFoldDB" id="A0A323UNP8"/>
<evidence type="ECO:0000313" key="5">
    <source>
        <dbReference type="Proteomes" id="UP000248259"/>
    </source>
</evidence>
<gene>
    <name evidence="4" type="ORF">DNK49_22865</name>
</gene>
<feature type="non-terminal residue" evidence="4">
    <location>
        <position position="1"/>
    </location>
</feature>
<evidence type="ECO:0000313" key="4">
    <source>
        <dbReference type="EMBL" id="PZA14255.1"/>
    </source>
</evidence>
<dbReference type="PANTHER" id="PTHR32305">
    <property type="match status" value="1"/>
</dbReference>
<accession>A0A323UNP8</accession>
<dbReference type="InterPro" id="IPR050708">
    <property type="entry name" value="T6SS_VgrG/RHS"/>
</dbReference>
<comment type="caution">
    <text evidence="4">The sequence shown here is derived from an EMBL/GenBank/DDBJ whole genome shotgun (WGS) entry which is preliminary data.</text>
</comment>
<sequence length="562" mass="62080">TYALDDRLIGLSYSGAVHPTPAVGYTWDTEFARLVSMTDGTGTTTFGYHQPGALGALKAAGEDGPWLNDTVSWSYDALGRMIEQRVGSSIEQHDYDALGRRIRTRNDLGQFDYTYLGQTEQMVSARLLGTPIGRDLIYEANAGDRRLYRLSHHGGGAPRYTYASAPEQLIDGIVETVEGQSALWAYDYDAAGRLRVADRSDGAQYDYAYDAADNVSHIEAPGGSQVFAHDVTNRIAQTGYVYDANGNRLEDPIRVYQWDAENRLIGVSHKSSPGRSSHFVYDGLGRRSVIEERAGLVTVGETRYAWCGQTLCQARNGSDVELRHYFEEGEHWRLQGSRLVYVRDHLGSVRGLVRAGDGALMGAHDYDPYGRLISVSGSYPGEFGYAGMHHHVSSGLWLTRYRAYDSQTARWLSRDPIEEEGGVNLYAYAVGNPVSYTDPSGLLAQTLPGVAIIGGIGCALTPGCRDAVSDIGKSIANACERAADTVRNWYEQGSGREKDVPNRGEPGQVIEGERRTREYGPDGKPVRDYDKPHQGYDRPHVHEWPGGVREHPGRDYSPWPRQ</sequence>
<feature type="region of interest" description="Disordered" evidence="2">
    <location>
        <begin position="490"/>
        <end position="562"/>
    </location>
</feature>
<dbReference type="InterPro" id="IPR022385">
    <property type="entry name" value="Rhs_assc_core"/>
</dbReference>
<dbReference type="Proteomes" id="UP000248259">
    <property type="component" value="Unassembled WGS sequence"/>
</dbReference>
<feature type="compositionally biased region" description="Basic and acidic residues" evidence="2">
    <location>
        <begin position="511"/>
        <end position="554"/>
    </location>
</feature>
<name>A0A323UNP8_9RHOO</name>
<keyword evidence="1" id="KW-0677">Repeat</keyword>
<proteinExistence type="predicted"/>
<dbReference type="RefSeq" id="WP_165843423.1">
    <property type="nucleotide sequence ID" value="NZ_QKOE01000054.1"/>
</dbReference>
<feature type="domain" description="Teneurin-like YD-shell" evidence="3">
    <location>
        <begin position="176"/>
        <end position="415"/>
    </location>
</feature>
<reference evidence="4 5" key="1">
    <citation type="submission" date="2018-06" db="EMBL/GenBank/DDBJ databases">
        <title>Azoarcus communis strain SWub3 genome.</title>
        <authorList>
            <person name="Zorraquino Salvo V."/>
            <person name="Toubiana D."/>
            <person name="Blumwald E."/>
        </authorList>
    </citation>
    <scope>NUCLEOTIDE SEQUENCE [LARGE SCALE GENOMIC DNA]</scope>
    <source>
        <strain evidence="4 5">SWub3</strain>
    </source>
</reference>
<protein>
    <submittedName>
        <fullName evidence="4">Peptidase C39, bacteriocin processing</fullName>
    </submittedName>
</protein>
<keyword evidence="5" id="KW-1185">Reference proteome</keyword>
<dbReference type="InterPro" id="IPR056823">
    <property type="entry name" value="TEN-like_YD-shell"/>
</dbReference>
<dbReference type="NCBIfam" id="TIGR03696">
    <property type="entry name" value="Rhs_assc_core"/>
    <property type="match status" value="1"/>
</dbReference>
<dbReference type="PANTHER" id="PTHR32305:SF15">
    <property type="entry name" value="PROTEIN RHSA-RELATED"/>
    <property type="match status" value="1"/>
</dbReference>
<dbReference type="Gene3D" id="2.180.10.10">
    <property type="entry name" value="RHS repeat-associated core"/>
    <property type="match status" value="1"/>
</dbReference>
<evidence type="ECO:0000256" key="2">
    <source>
        <dbReference type="SAM" id="MobiDB-lite"/>
    </source>
</evidence>
<organism evidence="4 5">
    <name type="scientific">Parazoarcus communis SWub3 = DSM 12120</name>
    <dbReference type="NCBI Taxonomy" id="1121029"/>
    <lineage>
        <taxon>Bacteria</taxon>
        <taxon>Pseudomonadati</taxon>
        <taxon>Pseudomonadota</taxon>
        <taxon>Betaproteobacteria</taxon>
        <taxon>Rhodocyclales</taxon>
        <taxon>Zoogloeaceae</taxon>
        <taxon>Parazoarcus</taxon>
    </lineage>
</organism>
<evidence type="ECO:0000256" key="1">
    <source>
        <dbReference type="ARBA" id="ARBA00022737"/>
    </source>
</evidence>
<dbReference type="Pfam" id="PF25023">
    <property type="entry name" value="TEN_YD-shell"/>
    <property type="match status" value="1"/>
</dbReference>
<dbReference type="EMBL" id="QKOE01000054">
    <property type="protein sequence ID" value="PZA14255.1"/>
    <property type="molecule type" value="Genomic_DNA"/>
</dbReference>
<evidence type="ECO:0000259" key="3">
    <source>
        <dbReference type="Pfam" id="PF25023"/>
    </source>
</evidence>